<dbReference type="EMBL" id="JARKIB010000046">
    <property type="protein sequence ID" value="KAJ7756578.1"/>
    <property type="molecule type" value="Genomic_DNA"/>
</dbReference>
<feature type="compositionally biased region" description="Low complexity" evidence="1">
    <location>
        <begin position="37"/>
        <end position="64"/>
    </location>
</feature>
<feature type="compositionally biased region" description="Low complexity" evidence="1">
    <location>
        <begin position="1"/>
        <end position="28"/>
    </location>
</feature>
<dbReference type="PANTHER" id="PTHR35587">
    <property type="entry name" value="EXPRESSED PROTEIN"/>
    <property type="match status" value="1"/>
</dbReference>
<dbReference type="PANTHER" id="PTHR35587:SF4">
    <property type="match status" value="1"/>
</dbReference>
<name>A0AAD7J3V7_9AGAR</name>
<evidence type="ECO:0000313" key="3">
    <source>
        <dbReference type="Proteomes" id="UP001215598"/>
    </source>
</evidence>
<gene>
    <name evidence="2" type="ORF">B0H16DRAFT_1825970</name>
</gene>
<comment type="caution">
    <text evidence="2">The sequence shown here is derived from an EMBL/GenBank/DDBJ whole genome shotgun (WGS) entry which is preliminary data.</text>
</comment>
<keyword evidence="3" id="KW-1185">Reference proteome</keyword>
<organism evidence="2 3">
    <name type="scientific">Mycena metata</name>
    <dbReference type="NCBI Taxonomy" id="1033252"/>
    <lineage>
        <taxon>Eukaryota</taxon>
        <taxon>Fungi</taxon>
        <taxon>Dikarya</taxon>
        <taxon>Basidiomycota</taxon>
        <taxon>Agaricomycotina</taxon>
        <taxon>Agaricomycetes</taxon>
        <taxon>Agaricomycetidae</taxon>
        <taxon>Agaricales</taxon>
        <taxon>Marasmiineae</taxon>
        <taxon>Mycenaceae</taxon>
        <taxon>Mycena</taxon>
    </lineage>
</organism>
<dbReference type="AlphaFoldDB" id="A0AAD7J3V7"/>
<evidence type="ECO:0000256" key="1">
    <source>
        <dbReference type="SAM" id="MobiDB-lite"/>
    </source>
</evidence>
<protein>
    <submittedName>
        <fullName evidence="2">Uncharacterized protein</fullName>
    </submittedName>
</protein>
<accession>A0AAD7J3V7</accession>
<reference evidence="2" key="1">
    <citation type="submission" date="2023-03" db="EMBL/GenBank/DDBJ databases">
        <title>Massive genome expansion in bonnet fungi (Mycena s.s.) driven by repeated elements and novel gene families across ecological guilds.</title>
        <authorList>
            <consortium name="Lawrence Berkeley National Laboratory"/>
            <person name="Harder C.B."/>
            <person name="Miyauchi S."/>
            <person name="Viragh M."/>
            <person name="Kuo A."/>
            <person name="Thoen E."/>
            <person name="Andreopoulos B."/>
            <person name="Lu D."/>
            <person name="Skrede I."/>
            <person name="Drula E."/>
            <person name="Henrissat B."/>
            <person name="Morin E."/>
            <person name="Kohler A."/>
            <person name="Barry K."/>
            <person name="LaButti K."/>
            <person name="Morin E."/>
            <person name="Salamov A."/>
            <person name="Lipzen A."/>
            <person name="Mereny Z."/>
            <person name="Hegedus B."/>
            <person name="Baldrian P."/>
            <person name="Stursova M."/>
            <person name="Weitz H."/>
            <person name="Taylor A."/>
            <person name="Grigoriev I.V."/>
            <person name="Nagy L.G."/>
            <person name="Martin F."/>
            <person name="Kauserud H."/>
        </authorList>
    </citation>
    <scope>NUCLEOTIDE SEQUENCE</scope>
    <source>
        <strain evidence="2">CBHHK182m</strain>
    </source>
</reference>
<proteinExistence type="predicted"/>
<feature type="region of interest" description="Disordered" evidence="1">
    <location>
        <begin position="1"/>
        <end position="70"/>
    </location>
</feature>
<evidence type="ECO:0000313" key="2">
    <source>
        <dbReference type="EMBL" id="KAJ7756578.1"/>
    </source>
</evidence>
<dbReference type="Proteomes" id="UP001215598">
    <property type="component" value="Unassembled WGS sequence"/>
</dbReference>
<sequence>MSDSASSSRSASPEPQLEQQQQRQQQPSSRRRDKGRQQQQPRQAQPQAQQLQQPMQQAAQQVAPQGGGGGKDALKLRLDLNLDVDVQIKARVHGDVTLSLMIRISFRIGARSATPGGPTLPRRVAGCRVTDPASLKLILIFRMIRTDSKVRGPIFRWCAASSARKPKPYTLSREPNSERQVGTHGVFDRGWDTAPFGTWIGIKSLALVWMSHADMGFE</sequence>